<evidence type="ECO:0000313" key="2">
    <source>
        <dbReference type="Proteomes" id="UP000188354"/>
    </source>
</evidence>
<dbReference type="EMBL" id="CM007364">
    <property type="protein sequence ID" value="OIW14064.1"/>
    <property type="molecule type" value="Genomic_DNA"/>
</dbReference>
<reference evidence="1 2" key="1">
    <citation type="journal article" date="2017" name="Plant Biotechnol. J.">
        <title>A comprehensive draft genome sequence for lupin (Lupinus angustifolius), an emerging health food: insights into plant-microbe interactions and legume evolution.</title>
        <authorList>
            <person name="Hane J.K."/>
            <person name="Ming Y."/>
            <person name="Kamphuis L.G."/>
            <person name="Nelson M.N."/>
            <person name="Garg G."/>
            <person name="Atkins C.A."/>
            <person name="Bayer P.E."/>
            <person name="Bravo A."/>
            <person name="Bringans S."/>
            <person name="Cannon S."/>
            <person name="Edwards D."/>
            <person name="Foley R."/>
            <person name="Gao L.L."/>
            <person name="Harrison M.J."/>
            <person name="Huang W."/>
            <person name="Hurgobin B."/>
            <person name="Li S."/>
            <person name="Liu C.W."/>
            <person name="McGrath A."/>
            <person name="Morahan G."/>
            <person name="Murray J."/>
            <person name="Weller J."/>
            <person name="Jian J."/>
            <person name="Singh K.B."/>
        </authorList>
    </citation>
    <scope>NUCLEOTIDE SEQUENCE [LARGE SCALE GENOMIC DNA]</scope>
    <source>
        <strain evidence="2">cv. Tanjil</strain>
        <tissue evidence="1">Whole plant</tissue>
    </source>
</reference>
<gene>
    <name evidence="1" type="ORF">TanjilG_11409</name>
</gene>
<dbReference type="PIRSF" id="PIRSF004075">
    <property type="entry name" value="Coat_protein_tricho/vitivirus"/>
    <property type="match status" value="1"/>
</dbReference>
<keyword evidence="2" id="KW-1185">Reference proteome</keyword>
<organism evidence="1 2">
    <name type="scientific">Lupinus angustifolius</name>
    <name type="common">Narrow-leaved blue lupine</name>
    <dbReference type="NCBI Taxonomy" id="3871"/>
    <lineage>
        <taxon>Eukaryota</taxon>
        <taxon>Viridiplantae</taxon>
        <taxon>Streptophyta</taxon>
        <taxon>Embryophyta</taxon>
        <taxon>Tracheophyta</taxon>
        <taxon>Spermatophyta</taxon>
        <taxon>Magnoliopsida</taxon>
        <taxon>eudicotyledons</taxon>
        <taxon>Gunneridae</taxon>
        <taxon>Pentapetalae</taxon>
        <taxon>rosids</taxon>
        <taxon>fabids</taxon>
        <taxon>Fabales</taxon>
        <taxon>Fabaceae</taxon>
        <taxon>Papilionoideae</taxon>
        <taxon>50 kb inversion clade</taxon>
        <taxon>genistoids sensu lato</taxon>
        <taxon>core genistoids</taxon>
        <taxon>Genisteae</taxon>
        <taxon>Lupinus</taxon>
    </lineage>
</organism>
<protein>
    <submittedName>
        <fullName evidence="1">Uncharacterized protein</fullName>
    </submittedName>
</protein>
<sequence length="186" mass="20903">MGDEFEGDSKIEQSEVVVGAYPLGNHRALFDPLMRHYYKFVFGNIVVYGASDNTVYPPVHFTTTTITYTIGAAAPVVKQWEINLKDVVVQLKGACRDSEIEAVKVATWRNICEAFAEEAREFLKESEGELTTNLYDKWPRAFEVAPWIAFDFAGGLSMTKLSSGEKKVIEIMTKQLFRTQGQSAVF</sequence>
<dbReference type="AlphaFoldDB" id="A0A1J7HMM9"/>
<accession>A0A1J7HMM9</accession>
<name>A0A1J7HMM9_LUPAN</name>
<dbReference type="InterPro" id="IPR008879">
    <property type="entry name" value="Coat_protein_tricho/vitivirus"/>
</dbReference>
<proteinExistence type="predicted"/>
<dbReference type="Pfam" id="PF05892">
    <property type="entry name" value="Tricho_coat"/>
    <property type="match status" value="1"/>
</dbReference>
<dbReference type="Proteomes" id="UP000188354">
    <property type="component" value="Chromosome LG04"/>
</dbReference>
<dbReference type="Gramene" id="OIW14064">
    <property type="protein sequence ID" value="OIW14064"/>
    <property type="gene ID" value="TanjilG_11409"/>
</dbReference>
<evidence type="ECO:0000313" key="1">
    <source>
        <dbReference type="EMBL" id="OIW14064.1"/>
    </source>
</evidence>